<protein>
    <recommendedName>
        <fullName evidence="11">Competence protein ComEC</fullName>
    </recommendedName>
</protein>
<dbReference type="Proteomes" id="UP001501084">
    <property type="component" value="Unassembled WGS sequence"/>
</dbReference>
<dbReference type="PANTHER" id="PTHR30619">
    <property type="entry name" value="DNA INTERNALIZATION/COMPETENCE PROTEIN COMEC/REC2"/>
    <property type="match status" value="1"/>
</dbReference>
<feature type="transmembrane region" description="Helical" evidence="6">
    <location>
        <begin position="37"/>
        <end position="53"/>
    </location>
</feature>
<evidence type="ECO:0000256" key="2">
    <source>
        <dbReference type="ARBA" id="ARBA00022475"/>
    </source>
</evidence>
<feature type="domain" description="ComEC/Rec2-related protein" evidence="8">
    <location>
        <begin position="246"/>
        <end position="511"/>
    </location>
</feature>
<keyword evidence="4 6" id="KW-1133">Transmembrane helix</keyword>
<evidence type="ECO:0000256" key="5">
    <source>
        <dbReference type="ARBA" id="ARBA00023136"/>
    </source>
</evidence>
<feature type="transmembrane region" description="Helical" evidence="6">
    <location>
        <begin position="365"/>
        <end position="386"/>
    </location>
</feature>
<dbReference type="EMBL" id="BAAAOP010000005">
    <property type="protein sequence ID" value="GAA2187625.1"/>
    <property type="molecule type" value="Genomic_DNA"/>
</dbReference>
<comment type="caution">
    <text evidence="9">The sequence shown here is derived from an EMBL/GenBank/DDBJ whole genome shotgun (WGS) entry which is preliminary data.</text>
</comment>
<dbReference type="CDD" id="cd07731">
    <property type="entry name" value="ComA-like_MBL-fold"/>
    <property type="match status" value="1"/>
</dbReference>
<evidence type="ECO:0000259" key="8">
    <source>
        <dbReference type="Pfam" id="PF03772"/>
    </source>
</evidence>
<gene>
    <name evidence="9" type="ORF">GCM10009786_13350</name>
</gene>
<feature type="transmembrane region" description="Helical" evidence="6">
    <location>
        <begin position="398"/>
        <end position="417"/>
    </location>
</feature>
<feature type="transmembrane region" description="Helical" evidence="6">
    <location>
        <begin position="266"/>
        <end position="291"/>
    </location>
</feature>
<dbReference type="InterPro" id="IPR036866">
    <property type="entry name" value="RibonucZ/Hydroxyglut_hydro"/>
</dbReference>
<keyword evidence="2" id="KW-1003">Cell membrane</keyword>
<dbReference type="InterPro" id="IPR052159">
    <property type="entry name" value="Competence_DNA_uptake"/>
</dbReference>
<organism evidence="9 10">
    <name type="scientific">Leucobacter alluvii</name>
    <dbReference type="NCBI Taxonomy" id="340321"/>
    <lineage>
        <taxon>Bacteria</taxon>
        <taxon>Bacillati</taxon>
        <taxon>Actinomycetota</taxon>
        <taxon>Actinomycetes</taxon>
        <taxon>Micrococcales</taxon>
        <taxon>Microbacteriaceae</taxon>
        <taxon>Leucobacter</taxon>
    </lineage>
</organism>
<dbReference type="SUPFAM" id="SSF56281">
    <property type="entry name" value="Metallo-hydrolase/oxidoreductase"/>
    <property type="match status" value="1"/>
</dbReference>
<comment type="subcellular location">
    <subcellularLocation>
        <location evidence="1">Cell membrane</location>
        <topology evidence="1">Multi-pass membrane protein</topology>
    </subcellularLocation>
</comment>
<accession>A0ABP5MZY0</accession>
<dbReference type="InterPro" id="IPR035681">
    <property type="entry name" value="ComA-like_MBL"/>
</dbReference>
<evidence type="ECO:0000256" key="6">
    <source>
        <dbReference type="SAM" id="Phobius"/>
    </source>
</evidence>
<feature type="transmembrane region" description="Helical" evidence="6">
    <location>
        <begin position="423"/>
        <end position="448"/>
    </location>
</feature>
<dbReference type="Pfam" id="PF03772">
    <property type="entry name" value="Competence"/>
    <property type="match status" value="1"/>
</dbReference>
<feature type="domain" description="Metallo-beta-lactamase" evidence="7">
    <location>
        <begin position="590"/>
        <end position="738"/>
    </location>
</feature>
<evidence type="ECO:0000259" key="7">
    <source>
        <dbReference type="Pfam" id="PF00753"/>
    </source>
</evidence>
<dbReference type="NCBIfam" id="TIGR00360">
    <property type="entry name" value="ComEC_N-term"/>
    <property type="match status" value="1"/>
</dbReference>
<feature type="transmembrane region" description="Helical" evidence="6">
    <location>
        <begin position="492"/>
        <end position="512"/>
    </location>
</feature>
<dbReference type="InterPro" id="IPR004477">
    <property type="entry name" value="ComEC_N"/>
</dbReference>
<feature type="transmembrane region" description="Helical" evidence="6">
    <location>
        <begin position="326"/>
        <end position="353"/>
    </location>
</feature>
<evidence type="ECO:0000256" key="1">
    <source>
        <dbReference type="ARBA" id="ARBA00004651"/>
    </source>
</evidence>
<evidence type="ECO:0000256" key="4">
    <source>
        <dbReference type="ARBA" id="ARBA00022989"/>
    </source>
</evidence>
<feature type="transmembrane region" description="Helical" evidence="6">
    <location>
        <begin position="60"/>
        <end position="79"/>
    </location>
</feature>
<keyword evidence="5 6" id="KW-0472">Membrane</keyword>
<dbReference type="PANTHER" id="PTHR30619:SF1">
    <property type="entry name" value="RECOMBINATION PROTEIN 2"/>
    <property type="match status" value="1"/>
</dbReference>
<evidence type="ECO:0008006" key="11">
    <source>
        <dbReference type="Google" id="ProtNLM"/>
    </source>
</evidence>
<name>A0ABP5MZY0_9MICO</name>
<proteinExistence type="predicted"/>
<dbReference type="Gene3D" id="3.60.15.10">
    <property type="entry name" value="Ribonuclease Z/Hydroxyacylglutathione hydrolase-like"/>
    <property type="match status" value="1"/>
</dbReference>
<sequence>MNEASRSPSGRWRILAPAVLAWALVASAILVPGCGRWLAVAAFGIGVVAIGRVRARGRAVVLRCAGIACAMLVVLGARIDALEQVREDPQFARTATSGRATTLDIELRGFPKTSIDERGRRSSWAPAVARSASGDMPVVLWFAADSLRSDSPRSGAEEPGDRSGDANLWGPGTLALASGTLVSLDAGSSARYGVRVTSFDAVATDGADSASATIRAVTTHAAARLRAGLREAAAAVPGAELVPGFAVGDTSLVPERLDQQMRESSLTHLVAVSGANCALVVAAIFTVSGWLGVPRRARIALAGSALAGFVAVVGPDPSVQRAGVMAAVVLLSSFGGKRAIALPGLGLAVLALLVNDPWQALQPGFALSVAATAGILLWVPDVMLLLGRVFPSPQWVRLPVAVAIAAQFACGPLLLLVQSGFPAAGLVANVLAAPAAPWGTGLGLLALLAAPLLPEVSHACVWLASMPASWVVATAEVTAALPGARWAWPGGWGGAALLAGVEITVLVAWWLLERRFGEHAVRDPGAPSPGAPVTSGRTPWGWNVPRPRRTAVWSAALLCGALGAFLGPTLIAPTTARLTTPHTWSVVACDVGQGDALLLRDPGTPDTVMLVDTGDDPERLDSCLERFGVRRIAILVLTHDDRDHVGALSAIDDRVDRALIAPSNREDGDVRPVLASLQTAGVSTQVGGSGMIDALGGLHWEVLAPEPGATPADTNSASLVLRVEAGATSVLLLADTGEDEQLALQRTGADLDVDVVKVAHHGSSDHDSGIFTAASAEVALISVGADNGYGHPTASVIEGLRRTSTTVLRTDELGSIAVSGDPGALDVWAERGASSEEQSER</sequence>
<keyword evidence="10" id="KW-1185">Reference proteome</keyword>
<evidence type="ECO:0000313" key="10">
    <source>
        <dbReference type="Proteomes" id="UP001501084"/>
    </source>
</evidence>
<reference evidence="10" key="1">
    <citation type="journal article" date="2019" name="Int. J. Syst. Evol. Microbiol.">
        <title>The Global Catalogue of Microorganisms (GCM) 10K type strain sequencing project: providing services to taxonomists for standard genome sequencing and annotation.</title>
        <authorList>
            <consortium name="The Broad Institute Genomics Platform"/>
            <consortium name="The Broad Institute Genome Sequencing Center for Infectious Disease"/>
            <person name="Wu L."/>
            <person name="Ma J."/>
        </authorList>
    </citation>
    <scope>NUCLEOTIDE SEQUENCE [LARGE SCALE GENOMIC DNA]</scope>
    <source>
        <strain evidence="10">JCM 14919</strain>
    </source>
</reference>
<dbReference type="InterPro" id="IPR001279">
    <property type="entry name" value="Metallo-B-lactamas"/>
</dbReference>
<feature type="transmembrane region" description="Helical" evidence="6">
    <location>
        <begin position="551"/>
        <end position="571"/>
    </location>
</feature>
<feature type="transmembrane region" description="Helical" evidence="6">
    <location>
        <begin position="297"/>
        <end position="314"/>
    </location>
</feature>
<keyword evidence="3 6" id="KW-0812">Transmembrane</keyword>
<evidence type="ECO:0000256" key="3">
    <source>
        <dbReference type="ARBA" id="ARBA00022692"/>
    </source>
</evidence>
<feature type="transmembrane region" description="Helical" evidence="6">
    <location>
        <begin position="12"/>
        <end position="31"/>
    </location>
</feature>
<evidence type="ECO:0000313" key="9">
    <source>
        <dbReference type="EMBL" id="GAA2187625.1"/>
    </source>
</evidence>
<dbReference type="RefSeq" id="WP_346057810.1">
    <property type="nucleotide sequence ID" value="NZ_BAAAOP010000005.1"/>
</dbReference>
<dbReference type="Pfam" id="PF00753">
    <property type="entry name" value="Lactamase_B"/>
    <property type="match status" value="1"/>
</dbReference>